<evidence type="ECO:0000256" key="1">
    <source>
        <dbReference type="ARBA" id="ARBA00022614"/>
    </source>
</evidence>
<feature type="compositionally biased region" description="Polar residues" evidence="4">
    <location>
        <begin position="33"/>
        <end position="44"/>
    </location>
</feature>
<reference evidence="7 8" key="2">
    <citation type="submission" date="2024-10" db="EMBL/GenBank/DDBJ databases">
        <authorList>
            <person name="Ryan C."/>
        </authorList>
    </citation>
    <scope>NUCLEOTIDE SEQUENCE [LARGE SCALE GENOMIC DNA]</scope>
</reference>
<keyword evidence="1" id="KW-0433">Leucine-rich repeat</keyword>
<feature type="transmembrane region" description="Helical" evidence="5">
    <location>
        <begin position="149"/>
        <end position="176"/>
    </location>
</feature>
<dbReference type="Gene3D" id="3.80.10.10">
    <property type="entry name" value="Ribonuclease Inhibitor"/>
    <property type="match status" value="1"/>
</dbReference>
<evidence type="ECO:0000259" key="6">
    <source>
        <dbReference type="Pfam" id="PF08263"/>
    </source>
</evidence>
<evidence type="ECO:0000313" key="7">
    <source>
        <dbReference type="EMBL" id="CAL5052387.1"/>
    </source>
</evidence>
<keyword evidence="5" id="KW-0812">Transmembrane</keyword>
<dbReference type="InterPro" id="IPR001611">
    <property type="entry name" value="Leu-rich_rpt"/>
</dbReference>
<protein>
    <recommendedName>
        <fullName evidence="6">Leucine-rich repeat-containing N-terminal plant-type domain-containing protein</fullName>
    </recommendedName>
</protein>
<dbReference type="Proteomes" id="UP001497457">
    <property type="component" value="Chromosome 36b"/>
</dbReference>
<evidence type="ECO:0000256" key="5">
    <source>
        <dbReference type="SAM" id="Phobius"/>
    </source>
</evidence>
<feature type="region of interest" description="Disordered" evidence="4">
    <location>
        <begin position="17"/>
        <end position="44"/>
    </location>
</feature>
<keyword evidence="3" id="KW-0677">Repeat</keyword>
<evidence type="ECO:0000256" key="3">
    <source>
        <dbReference type="ARBA" id="ARBA00022737"/>
    </source>
</evidence>
<name>A0ABC9E5K1_9POAL</name>
<gene>
    <name evidence="7" type="ORF">URODEC1_LOCUS92685</name>
</gene>
<sequence length="183" mass="19936">MTIKNLLKDPHGVLKNWDKDSVDPCNPPPPSKEAQSQNLSGRLSPSIGNLTNLESIQLQRNNLTGPIPAEVGKLAKLKKISLSHNHFYGEMPSSVSHLRSLQYFLVGNPLICGVNTGQDCSKSSPVPMSSNLKISQAAQPTAETRSHKFVVALSSTITCIIFLSFPICMELIAFHFSKNSPNL</sequence>
<dbReference type="EMBL" id="OZ075146">
    <property type="protein sequence ID" value="CAL5052387.1"/>
    <property type="molecule type" value="Genomic_DNA"/>
</dbReference>
<dbReference type="PANTHER" id="PTHR47988">
    <property type="entry name" value="SOMATIC EMBRYOGENESIS RECEPTOR KINASE 1"/>
    <property type="match status" value="1"/>
</dbReference>
<reference evidence="8" key="1">
    <citation type="submission" date="2024-06" db="EMBL/GenBank/DDBJ databases">
        <authorList>
            <person name="Ryan C."/>
        </authorList>
    </citation>
    <scope>NUCLEOTIDE SEQUENCE [LARGE SCALE GENOMIC DNA]</scope>
</reference>
<keyword evidence="8" id="KW-1185">Reference proteome</keyword>
<keyword evidence="5" id="KW-0472">Membrane</keyword>
<dbReference type="Pfam" id="PF00560">
    <property type="entry name" value="LRR_1"/>
    <property type="match status" value="2"/>
</dbReference>
<feature type="domain" description="Leucine-rich repeat-containing N-terminal plant-type" evidence="6">
    <location>
        <begin position="2"/>
        <end position="26"/>
    </location>
</feature>
<keyword evidence="2" id="KW-0732">Signal</keyword>
<evidence type="ECO:0000256" key="2">
    <source>
        <dbReference type="ARBA" id="ARBA00022729"/>
    </source>
</evidence>
<evidence type="ECO:0000256" key="4">
    <source>
        <dbReference type="SAM" id="MobiDB-lite"/>
    </source>
</evidence>
<accession>A0ABC9E5K1</accession>
<dbReference type="AlphaFoldDB" id="A0ABC9E5K1"/>
<dbReference type="InterPro" id="IPR013210">
    <property type="entry name" value="LRR_N_plant-typ"/>
</dbReference>
<evidence type="ECO:0000313" key="8">
    <source>
        <dbReference type="Proteomes" id="UP001497457"/>
    </source>
</evidence>
<dbReference type="InterPro" id="IPR032675">
    <property type="entry name" value="LRR_dom_sf"/>
</dbReference>
<keyword evidence="5" id="KW-1133">Transmembrane helix</keyword>
<organism evidence="7 8">
    <name type="scientific">Urochloa decumbens</name>
    <dbReference type="NCBI Taxonomy" id="240449"/>
    <lineage>
        <taxon>Eukaryota</taxon>
        <taxon>Viridiplantae</taxon>
        <taxon>Streptophyta</taxon>
        <taxon>Embryophyta</taxon>
        <taxon>Tracheophyta</taxon>
        <taxon>Spermatophyta</taxon>
        <taxon>Magnoliopsida</taxon>
        <taxon>Liliopsida</taxon>
        <taxon>Poales</taxon>
        <taxon>Poaceae</taxon>
        <taxon>PACMAD clade</taxon>
        <taxon>Panicoideae</taxon>
        <taxon>Panicodae</taxon>
        <taxon>Paniceae</taxon>
        <taxon>Melinidinae</taxon>
        <taxon>Urochloa</taxon>
    </lineage>
</organism>
<dbReference type="FunFam" id="3.80.10.10:FF:000383">
    <property type="entry name" value="Leucine-rich repeat receptor protein kinase EMS1"/>
    <property type="match status" value="1"/>
</dbReference>
<proteinExistence type="predicted"/>
<dbReference type="Pfam" id="PF08263">
    <property type="entry name" value="LRRNT_2"/>
    <property type="match status" value="1"/>
</dbReference>
<dbReference type="SUPFAM" id="SSF52058">
    <property type="entry name" value="L domain-like"/>
    <property type="match status" value="1"/>
</dbReference>